<dbReference type="EMBL" id="FQXV01000013">
    <property type="protein sequence ID" value="SHI19363.1"/>
    <property type="molecule type" value="Genomic_DNA"/>
</dbReference>
<gene>
    <name evidence="2" type="ORF">SAMN02745823_03252</name>
</gene>
<organism evidence="2 3">
    <name type="scientific">Sporobacter termitidis DSM 10068</name>
    <dbReference type="NCBI Taxonomy" id="1123282"/>
    <lineage>
        <taxon>Bacteria</taxon>
        <taxon>Bacillati</taxon>
        <taxon>Bacillota</taxon>
        <taxon>Clostridia</taxon>
        <taxon>Eubacteriales</taxon>
        <taxon>Oscillospiraceae</taxon>
        <taxon>Sporobacter</taxon>
    </lineage>
</organism>
<dbReference type="InterPro" id="IPR036551">
    <property type="entry name" value="Flavin_trans-like"/>
</dbReference>
<reference evidence="2 3" key="1">
    <citation type="submission" date="2016-11" db="EMBL/GenBank/DDBJ databases">
        <authorList>
            <person name="Jaros S."/>
            <person name="Januszkiewicz K."/>
            <person name="Wedrychowicz H."/>
        </authorList>
    </citation>
    <scope>NUCLEOTIDE SEQUENCE [LARGE SCALE GENOMIC DNA]</scope>
    <source>
        <strain evidence="2 3">DSM 10068</strain>
    </source>
</reference>
<dbReference type="SUPFAM" id="SSF52507">
    <property type="entry name" value="Homo-oligomeric flavin-containing Cys decarboxylases, HFCD"/>
    <property type="match status" value="1"/>
</dbReference>
<dbReference type="NCBIfam" id="TIGR02852">
    <property type="entry name" value="spore_dpaB"/>
    <property type="match status" value="1"/>
</dbReference>
<name>A0A1M5Z649_9FIRM</name>
<dbReference type="RefSeq" id="WP_073081219.1">
    <property type="nucleotide sequence ID" value="NZ_FQXV01000013.1"/>
</dbReference>
<evidence type="ECO:0000313" key="2">
    <source>
        <dbReference type="EMBL" id="SHI19363.1"/>
    </source>
</evidence>
<dbReference type="OrthoDB" id="9792688at2"/>
<evidence type="ECO:0000259" key="1">
    <source>
        <dbReference type="Pfam" id="PF02441"/>
    </source>
</evidence>
<evidence type="ECO:0000313" key="3">
    <source>
        <dbReference type="Proteomes" id="UP000183995"/>
    </source>
</evidence>
<dbReference type="NCBIfam" id="NF006161">
    <property type="entry name" value="PRK08305.1"/>
    <property type="match status" value="1"/>
</dbReference>
<accession>A0A1M5Z649</accession>
<protein>
    <submittedName>
        <fullName evidence="2">Dipicolinate synthase subunit B</fullName>
    </submittedName>
</protein>
<dbReference type="AlphaFoldDB" id="A0A1M5Z649"/>
<dbReference type="Gene3D" id="3.40.50.1950">
    <property type="entry name" value="Flavin prenyltransferase-like"/>
    <property type="match status" value="1"/>
</dbReference>
<dbReference type="Pfam" id="PF02441">
    <property type="entry name" value="Flavoprotein"/>
    <property type="match status" value="1"/>
</dbReference>
<proteinExistence type="predicted"/>
<keyword evidence="3" id="KW-1185">Reference proteome</keyword>
<dbReference type="STRING" id="1123282.SAMN02745823_03252"/>
<dbReference type="InterPro" id="IPR014214">
    <property type="entry name" value="Dipicolinic_acid_synth_B"/>
</dbReference>
<dbReference type="InterPro" id="IPR003382">
    <property type="entry name" value="Flavoprotein"/>
</dbReference>
<sequence>MIEKSVGYAFCGSYCTFDKAIESLEKICGIYKSVTPIMSENAYKTDSRFGPAQGFIDKIEALCGKKIVSTIPESEPFGPKALLDLLIIAPCTGNTIAKLAGGITDTSVTMAAKAHLRNGRPVLIAVSTNDGLSGNASNVGLLLNRKNYFFVPFYQDDPVKKPTSITADFDLLPAAAEAALQGVQLQPMLLSSR</sequence>
<feature type="domain" description="Flavoprotein" evidence="1">
    <location>
        <begin position="5"/>
        <end position="160"/>
    </location>
</feature>
<dbReference type="GO" id="GO:0003824">
    <property type="term" value="F:catalytic activity"/>
    <property type="evidence" value="ECO:0007669"/>
    <property type="project" value="InterPro"/>
</dbReference>
<dbReference type="Proteomes" id="UP000183995">
    <property type="component" value="Unassembled WGS sequence"/>
</dbReference>